<dbReference type="InterPro" id="IPR000682">
    <property type="entry name" value="PCMT"/>
</dbReference>
<sequence length="356" mass="37845">MEDARRHYLDLIRHDGVRLSPALAKAFGAVPREVFVPDGFHRRDGRLVLPADPEFLRAVYSNDVLVTKLRGQKPISSSSQPSLMAVMIEALDVRPGQRILEIGAGTGYNAALLATLGAEVTTVDVQDDVADRARAALARAGITGVRVETGDGYTGGPDGRYDRIIVTVGVAGISPHWMNRLPRDGRIVAPVEHAGMHPVLTAGAAGELSVVCPAGFMSAAGPLGARHPGSHPPPPDSPLTGLEPVVPPRWGAPLEAMAYRDLWFAAGAWHRQVTYATVPGREQSLLAVLASSSSSAAAVVLPDGAILASSEHACEVALALSDRWWTHGRPPMSAWRAALEPAGPLLVPRTWRLHRP</sequence>
<feature type="region of interest" description="Disordered" evidence="12">
    <location>
        <begin position="223"/>
        <end position="242"/>
    </location>
</feature>
<reference evidence="13 14" key="1">
    <citation type="submission" date="2018-06" db="EMBL/GenBank/DDBJ databases">
        <title>Genomic Encyclopedia of Type Strains, Phase III (KMG-III): the genomes of soil and plant-associated and newly described type strains.</title>
        <authorList>
            <person name="Whitman W."/>
        </authorList>
    </citation>
    <scope>NUCLEOTIDE SEQUENCE [LARGE SCALE GENOMIC DNA]</scope>
    <source>
        <strain evidence="13 14">CGMCC 4.7090</strain>
    </source>
</reference>
<accession>A0A327ZF23</accession>
<dbReference type="EC" id="2.1.1.77" evidence="3"/>
<evidence type="ECO:0000256" key="12">
    <source>
        <dbReference type="SAM" id="MobiDB-lite"/>
    </source>
</evidence>
<dbReference type="GO" id="GO:0032259">
    <property type="term" value="P:methylation"/>
    <property type="evidence" value="ECO:0007669"/>
    <property type="project" value="UniProtKB-KW"/>
</dbReference>
<keyword evidence="5" id="KW-0963">Cytoplasm</keyword>
<dbReference type="PANTHER" id="PTHR11579">
    <property type="entry name" value="PROTEIN-L-ISOASPARTATE O-METHYLTRANSFERASE"/>
    <property type="match status" value="1"/>
</dbReference>
<dbReference type="GO" id="GO:0004719">
    <property type="term" value="F:protein-L-isoaspartate (D-aspartate) O-methyltransferase activity"/>
    <property type="evidence" value="ECO:0007669"/>
    <property type="project" value="UniProtKB-EC"/>
</dbReference>
<keyword evidence="6 13" id="KW-0489">Methyltransferase</keyword>
<keyword evidence="8" id="KW-0949">S-adenosyl-L-methionine</keyword>
<dbReference type="OrthoDB" id="5143400at2"/>
<evidence type="ECO:0000256" key="9">
    <source>
        <dbReference type="ARBA" id="ARBA00030757"/>
    </source>
</evidence>
<dbReference type="CDD" id="cd02440">
    <property type="entry name" value="AdoMet_MTases"/>
    <property type="match status" value="1"/>
</dbReference>
<evidence type="ECO:0000256" key="11">
    <source>
        <dbReference type="ARBA" id="ARBA00031350"/>
    </source>
</evidence>
<protein>
    <recommendedName>
        <fullName evidence="4">Protein-L-isoaspartate O-methyltransferase</fullName>
        <ecNumber evidence="3">2.1.1.77</ecNumber>
    </recommendedName>
    <alternativeName>
        <fullName evidence="11">L-isoaspartyl protein carboxyl methyltransferase</fullName>
    </alternativeName>
    <alternativeName>
        <fullName evidence="9">Protein L-isoaspartyl methyltransferase</fullName>
    </alternativeName>
    <alternativeName>
        <fullName evidence="10">Protein-beta-aspartate methyltransferase</fullName>
    </alternativeName>
</protein>
<evidence type="ECO:0000256" key="7">
    <source>
        <dbReference type="ARBA" id="ARBA00022679"/>
    </source>
</evidence>
<dbReference type="EMBL" id="QLMJ01000005">
    <property type="protein sequence ID" value="RAK38419.1"/>
    <property type="molecule type" value="Genomic_DNA"/>
</dbReference>
<dbReference type="Gene3D" id="3.40.50.150">
    <property type="entry name" value="Vaccinia Virus protein VP39"/>
    <property type="match status" value="1"/>
</dbReference>
<keyword evidence="7 13" id="KW-0808">Transferase</keyword>
<organism evidence="13 14">
    <name type="scientific">Actinoplanes lutulentus</name>
    <dbReference type="NCBI Taxonomy" id="1287878"/>
    <lineage>
        <taxon>Bacteria</taxon>
        <taxon>Bacillati</taxon>
        <taxon>Actinomycetota</taxon>
        <taxon>Actinomycetes</taxon>
        <taxon>Micromonosporales</taxon>
        <taxon>Micromonosporaceae</taxon>
        <taxon>Actinoplanes</taxon>
    </lineage>
</organism>
<proteinExistence type="inferred from homology"/>
<dbReference type="SUPFAM" id="SSF53335">
    <property type="entry name" value="S-adenosyl-L-methionine-dependent methyltransferases"/>
    <property type="match status" value="1"/>
</dbReference>
<dbReference type="Pfam" id="PF01135">
    <property type="entry name" value="PCMT"/>
    <property type="match status" value="1"/>
</dbReference>
<comment type="caution">
    <text evidence="13">The sequence shown here is derived from an EMBL/GenBank/DDBJ whole genome shotgun (WGS) entry which is preliminary data.</text>
</comment>
<comment type="subcellular location">
    <subcellularLocation>
        <location evidence="1">Cytoplasm</location>
    </subcellularLocation>
</comment>
<evidence type="ECO:0000256" key="4">
    <source>
        <dbReference type="ARBA" id="ARBA00013346"/>
    </source>
</evidence>
<evidence type="ECO:0000256" key="5">
    <source>
        <dbReference type="ARBA" id="ARBA00022490"/>
    </source>
</evidence>
<gene>
    <name evidence="13" type="ORF">B0I29_105367</name>
</gene>
<dbReference type="PANTHER" id="PTHR11579:SF0">
    <property type="entry name" value="PROTEIN-L-ISOASPARTATE(D-ASPARTATE) O-METHYLTRANSFERASE"/>
    <property type="match status" value="1"/>
</dbReference>
<evidence type="ECO:0000313" key="14">
    <source>
        <dbReference type="Proteomes" id="UP000249341"/>
    </source>
</evidence>
<evidence type="ECO:0000256" key="1">
    <source>
        <dbReference type="ARBA" id="ARBA00004496"/>
    </source>
</evidence>
<dbReference type="AlphaFoldDB" id="A0A327ZF23"/>
<evidence type="ECO:0000256" key="6">
    <source>
        <dbReference type="ARBA" id="ARBA00022603"/>
    </source>
</evidence>
<evidence type="ECO:0000256" key="10">
    <source>
        <dbReference type="ARBA" id="ARBA00031323"/>
    </source>
</evidence>
<dbReference type="RefSeq" id="WP_111649504.1">
    <property type="nucleotide sequence ID" value="NZ_JACHWI010000002.1"/>
</dbReference>
<evidence type="ECO:0000256" key="2">
    <source>
        <dbReference type="ARBA" id="ARBA00005369"/>
    </source>
</evidence>
<keyword evidence="14" id="KW-1185">Reference proteome</keyword>
<dbReference type="GO" id="GO:0005737">
    <property type="term" value="C:cytoplasm"/>
    <property type="evidence" value="ECO:0007669"/>
    <property type="project" value="UniProtKB-SubCell"/>
</dbReference>
<dbReference type="InterPro" id="IPR029063">
    <property type="entry name" value="SAM-dependent_MTases_sf"/>
</dbReference>
<evidence type="ECO:0000313" key="13">
    <source>
        <dbReference type="EMBL" id="RAK38419.1"/>
    </source>
</evidence>
<evidence type="ECO:0000256" key="3">
    <source>
        <dbReference type="ARBA" id="ARBA00011890"/>
    </source>
</evidence>
<comment type="similarity">
    <text evidence="2">Belongs to the methyltransferase superfamily. L-isoaspartyl/D-aspartyl protein methyltransferase family.</text>
</comment>
<evidence type="ECO:0000256" key="8">
    <source>
        <dbReference type="ARBA" id="ARBA00022691"/>
    </source>
</evidence>
<dbReference type="Proteomes" id="UP000249341">
    <property type="component" value="Unassembled WGS sequence"/>
</dbReference>
<name>A0A327ZF23_9ACTN</name>